<dbReference type="AlphaFoldDB" id="A0A3M7TAY2"/>
<evidence type="ECO:0000313" key="2">
    <source>
        <dbReference type="EMBL" id="RNA45232.1"/>
    </source>
</evidence>
<reference evidence="2 3" key="1">
    <citation type="journal article" date="2018" name="Sci. Rep.">
        <title>Genomic signatures of local adaptation to the degree of environmental predictability in rotifers.</title>
        <authorList>
            <person name="Franch-Gras L."/>
            <person name="Hahn C."/>
            <person name="Garcia-Roger E.M."/>
            <person name="Carmona M.J."/>
            <person name="Serra M."/>
            <person name="Gomez A."/>
        </authorList>
    </citation>
    <scope>NUCLEOTIDE SEQUENCE [LARGE SCALE GENOMIC DNA]</scope>
    <source>
        <strain evidence="2">HYR1</strain>
    </source>
</reference>
<name>A0A3M7TAY2_BRAPC</name>
<dbReference type="OrthoDB" id="10464350at2759"/>
<organism evidence="2 3">
    <name type="scientific">Brachionus plicatilis</name>
    <name type="common">Marine rotifer</name>
    <name type="synonym">Brachionus muelleri</name>
    <dbReference type="NCBI Taxonomy" id="10195"/>
    <lineage>
        <taxon>Eukaryota</taxon>
        <taxon>Metazoa</taxon>
        <taxon>Spiralia</taxon>
        <taxon>Gnathifera</taxon>
        <taxon>Rotifera</taxon>
        <taxon>Eurotatoria</taxon>
        <taxon>Monogononta</taxon>
        <taxon>Pseudotrocha</taxon>
        <taxon>Ploima</taxon>
        <taxon>Brachionidae</taxon>
        <taxon>Brachionus</taxon>
    </lineage>
</organism>
<accession>A0A3M7TAY2</accession>
<comment type="caution">
    <text evidence="2">The sequence shown here is derived from an EMBL/GenBank/DDBJ whole genome shotgun (WGS) entry which is preliminary data.</text>
</comment>
<gene>
    <name evidence="2" type="ORF">BpHYR1_053801</name>
</gene>
<dbReference type="Proteomes" id="UP000276133">
    <property type="component" value="Unassembled WGS sequence"/>
</dbReference>
<evidence type="ECO:0000313" key="3">
    <source>
        <dbReference type="Proteomes" id="UP000276133"/>
    </source>
</evidence>
<keyword evidence="3" id="KW-1185">Reference proteome</keyword>
<sequence length="122" mass="14138">MKQIGKYFLKFSLLGLLMVSLATKAEHFAPQDSSDQLSEYDTREDAIKPNAFDDQLLTESEEQDTKSLLNLLRMRLLLSDVPRRRSFSKRGKTYVRLINKKGGYYNRPCLVNVMSCYFFGLN</sequence>
<keyword evidence="1" id="KW-0732">Signal</keyword>
<feature type="chain" id="PRO_5018096019" evidence="1">
    <location>
        <begin position="25"/>
        <end position="122"/>
    </location>
</feature>
<proteinExistence type="predicted"/>
<protein>
    <submittedName>
        <fullName evidence="2">Uncharacterized protein</fullName>
    </submittedName>
</protein>
<dbReference type="EMBL" id="REGN01000004">
    <property type="protein sequence ID" value="RNA45232.1"/>
    <property type="molecule type" value="Genomic_DNA"/>
</dbReference>
<evidence type="ECO:0000256" key="1">
    <source>
        <dbReference type="SAM" id="SignalP"/>
    </source>
</evidence>
<feature type="signal peptide" evidence="1">
    <location>
        <begin position="1"/>
        <end position="24"/>
    </location>
</feature>